<dbReference type="GO" id="GO:0005856">
    <property type="term" value="C:cytoskeleton"/>
    <property type="evidence" value="ECO:0007669"/>
    <property type="project" value="UniProtKB-SubCell"/>
</dbReference>
<sequence>MYVAIQAVLSLSPGGRTTGKLQMKYQHILVSYLFECVTNSIVVFQRGMVIDSGYAVTHTVSIYEGYEKFGYVALDFEQEIEVAKVSSSVERNYELPDGHVLTIGAERFRCPEVLFKPSLIRMETTGIHEKTYNSIMRCDADIRKDLFSNIVLSGDSTMFPGIAERMSREITALAPSSTKIKVVAPCERKYSTRIGGSILASLSTFQQMLITKGEYDEYGPSIVHRKCL</sequence>
<reference evidence="8 9" key="1">
    <citation type="journal article" date="2014" name="Nat. Genet.">
        <title>Genome sequence of the hot pepper provides insights into the evolution of pungency in Capsicum species.</title>
        <authorList>
            <person name="Kim S."/>
            <person name="Park M."/>
            <person name="Yeom S.I."/>
            <person name="Kim Y.M."/>
            <person name="Lee J.M."/>
            <person name="Lee H.A."/>
            <person name="Seo E."/>
            <person name="Choi J."/>
            <person name="Cheong K."/>
            <person name="Kim K.T."/>
            <person name="Jung K."/>
            <person name="Lee G.W."/>
            <person name="Oh S.K."/>
            <person name="Bae C."/>
            <person name="Kim S.B."/>
            <person name="Lee H.Y."/>
            <person name="Kim S.Y."/>
            <person name="Kim M.S."/>
            <person name="Kang B.C."/>
            <person name="Jo Y.D."/>
            <person name="Yang H.B."/>
            <person name="Jeong H.J."/>
            <person name="Kang W.H."/>
            <person name="Kwon J.K."/>
            <person name="Shin C."/>
            <person name="Lim J.Y."/>
            <person name="Park J.H."/>
            <person name="Huh J.H."/>
            <person name="Kim J.S."/>
            <person name="Kim B.D."/>
            <person name="Cohen O."/>
            <person name="Paran I."/>
            <person name="Suh M.C."/>
            <person name="Lee S.B."/>
            <person name="Kim Y.K."/>
            <person name="Shin Y."/>
            <person name="Noh S.J."/>
            <person name="Park J."/>
            <person name="Seo Y.S."/>
            <person name="Kwon S.Y."/>
            <person name="Kim H.A."/>
            <person name="Park J.M."/>
            <person name="Kim H.J."/>
            <person name="Choi S.B."/>
            <person name="Bosland P.W."/>
            <person name="Reeves G."/>
            <person name="Jo S.H."/>
            <person name="Lee B.W."/>
            <person name="Cho H.T."/>
            <person name="Choi H.S."/>
            <person name="Lee M.S."/>
            <person name="Yu Y."/>
            <person name="Do Choi Y."/>
            <person name="Park B.S."/>
            <person name="van Deynze A."/>
            <person name="Ashrafi H."/>
            <person name="Hill T."/>
            <person name="Kim W.T."/>
            <person name="Pai H.S."/>
            <person name="Ahn H.K."/>
            <person name="Yeam I."/>
            <person name="Giovannoni J.J."/>
            <person name="Rose J.K."/>
            <person name="Sorensen I."/>
            <person name="Lee S.J."/>
            <person name="Kim R.W."/>
            <person name="Choi I.Y."/>
            <person name="Choi B.S."/>
            <person name="Lim J.S."/>
            <person name="Lee Y.H."/>
            <person name="Choi D."/>
        </authorList>
    </citation>
    <scope>NUCLEOTIDE SEQUENCE [LARGE SCALE GENOMIC DNA]</scope>
    <source>
        <strain evidence="9">cv. CM334</strain>
    </source>
</reference>
<evidence type="ECO:0000256" key="7">
    <source>
        <dbReference type="RuleBase" id="RU000487"/>
    </source>
</evidence>
<keyword evidence="4" id="KW-0547">Nucleotide-binding</keyword>
<evidence type="ECO:0000256" key="6">
    <source>
        <dbReference type="ARBA" id="ARBA00023212"/>
    </source>
</evidence>
<dbReference type="SUPFAM" id="SSF53067">
    <property type="entry name" value="Actin-like ATPase domain"/>
    <property type="match status" value="1"/>
</dbReference>
<dbReference type="PANTHER" id="PTHR11937">
    <property type="entry name" value="ACTIN"/>
    <property type="match status" value="1"/>
</dbReference>
<dbReference type="Proteomes" id="UP000222542">
    <property type="component" value="Unassembled WGS sequence"/>
</dbReference>
<protein>
    <submittedName>
        <fullName evidence="8">Actin-3</fullName>
    </submittedName>
</protein>
<keyword evidence="6" id="KW-0206">Cytoskeleton</keyword>
<dbReference type="InterPro" id="IPR004000">
    <property type="entry name" value="Actin"/>
</dbReference>
<dbReference type="Pfam" id="PF00022">
    <property type="entry name" value="Actin"/>
    <property type="match status" value="1"/>
</dbReference>
<dbReference type="SMART" id="SM00268">
    <property type="entry name" value="ACTIN"/>
    <property type="match status" value="1"/>
</dbReference>
<name>A0A2G2ZPQ4_CAPAN</name>
<evidence type="ECO:0000256" key="4">
    <source>
        <dbReference type="ARBA" id="ARBA00022741"/>
    </source>
</evidence>
<comment type="caution">
    <text evidence="8">The sequence shown here is derived from an EMBL/GenBank/DDBJ whole genome shotgun (WGS) entry which is preliminary data.</text>
</comment>
<evidence type="ECO:0000256" key="2">
    <source>
        <dbReference type="ARBA" id="ARBA00006752"/>
    </source>
</evidence>
<keyword evidence="3" id="KW-0963">Cytoplasm</keyword>
<evidence type="ECO:0000256" key="1">
    <source>
        <dbReference type="ARBA" id="ARBA00004245"/>
    </source>
</evidence>
<keyword evidence="5" id="KW-0067">ATP-binding</keyword>
<accession>A0A2G2ZPQ4</accession>
<proteinExistence type="inferred from homology"/>
<dbReference type="STRING" id="4072.A0A2G2ZPQ4"/>
<dbReference type="AlphaFoldDB" id="A0A2G2ZPQ4"/>
<dbReference type="Gramene" id="PHT83927">
    <property type="protein sequence ID" value="PHT83927"/>
    <property type="gene ID" value="T459_12370"/>
</dbReference>
<gene>
    <name evidence="8" type="ORF">T459_12370</name>
</gene>
<evidence type="ECO:0000313" key="9">
    <source>
        <dbReference type="Proteomes" id="UP000222542"/>
    </source>
</evidence>
<evidence type="ECO:0000256" key="5">
    <source>
        <dbReference type="ARBA" id="ARBA00022840"/>
    </source>
</evidence>
<dbReference type="OMA" id="HETTFSI"/>
<dbReference type="Gene3D" id="3.30.420.40">
    <property type="match status" value="2"/>
</dbReference>
<evidence type="ECO:0000313" key="8">
    <source>
        <dbReference type="EMBL" id="PHT83927.1"/>
    </source>
</evidence>
<dbReference type="EMBL" id="AYRZ02000004">
    <property type="protein sequence ID" value="PHT83927.1"/>
    <property type="molecule type" value="Genomic_DNA"/>
</dbReference>
<evidence type="ECO:0000256" key="3">
    <source>
        <dbReference type="ARBA" id="ARBA00022490"/>
    </source>
</evidence>
<organism evidence="8 9">
    <name type="scientific">Capsicum annuum</name>
    <name type="common">Capsicum pepper</name>
    <dbReference type="NCBI Taxonomy" id="4072"/>
    <lineage>
        <taxon>Eukaryota</taxon>
        <taxon>Viridiplantae</taxon>
        <taxon>Streptophyta</taxon>
        <taxon>Embryophyta</taxon>
        <taxon>Tracheophyta</taxon>
        <taxon>Spermatophyta</taxon>
        <taxon>Magnoliopsida</taxon>
        <taxon>eudicotyledons</taxon>
        <taxon>Gunneridae</taxon>
        <taxon>Pentapetalae</taxon>
        <taxon>asterids</taxon>
        <taxon>lamiids</taxon>
        <taxon>Solanales</taxon>
        <taxon>Solanaceae</taxon>
        <taxon>Solanoideae</taxon>
        <taxon>Capsiceae</taxon>
        <taxon>Capsicum</taxon>
    </lineage>
</organism>
<comment type="subcellular location">
    <subcellularLocation>
        <location evidence="1">Cytoplasm</location>
        <location evidence="1">Cytoskeleton</location>
    </subcellularLocation>
</comment>
<reference evidence="8 9" key="2">
    <citation type="journal article" date="2017" name="Genome Biol.">
        <title>New reference genome sequences of hot pepper reveal the massive evolution of plant disease-resistance genes by retroduplication.</title>
        <authorList>
            <person name="Kim S."/>
            <person name="Park J."/>
            <person name="Yeom S.I."/>
            <person name="Kim Y.M."/>
            <person name="Seo E."/>
            <person name="Kim K.T."/>
            <person name="Kim M.S."/>
            <person name="Lee J.M."/>
            <person name="Cheong K."/>
            <person name="Shin H.S."/>
            <person name="Kim S.B."/>
            <person name="Han K."/>
            <person name="Lee J."/>
            <person name="Park M."/>
            <person name="Lee H.A."/>
            <person name="Lee H.Y."/>
            <person name="Lee Y."/>
            <person name="Oh S."/>
            <person name="Lee J.H."/>
            <person name="Choi E."/>
            <person name="Choi E."/>
            <person name="Lee S.E."/>
            <person name="Jeon J."/>
            <person name="Kim H."/>
            <person name="Choi G."/>
            <person name="Song H."/>
            <person name="Lee J."/>
            <person name="Lee S.C."/>
            <person name="Kwon J.K."/>
            <person name="Lee H.Y."/>
            <person name="Koo N."/>
            <person name="Hong Y."/>
            <person name="Kim R.W."/>
            <person name="Kang W.H."/>
            <person name="Huh J.H."/>
            <person name="Kang B.C."/>
            <person name="Yang T.J."/>
            <person name="Lee Y.H."/>
            <person name="Bennetzen J.L."/>
            <person name="Choi D."/>
        </authorList>
    </citation>
    <scope>NUCLEOTIDE SEQUENCE [LARGE SCALE GENOMIC DNA]</scope>
    <source>
        <strain evidence="9">cv. CM334</strain>
    </source>
</reference>
<dbReference type="GO" id="GO:0005524">
    <property type="term" value="F:ATP binding"/>
    <property type="evidence" value="ECO:0007669"/>
    <property type="project" value="UniProtKB-KW"/>
</dbReference>
<dbReference type="FunFam" id="3.30.420.40:FF:000404">
    <property type="entry name" value="Major actin"/>
    <property type="match status" value="1"/>
</dbReference>
<dbReference type="InterPro" id="IPR043129">
    <property type="entry name" value="ATPase_NBD"/>
</dbReference>
<keyword evidence="9" id="KW-1185">Reference proteome</keyword>
<comment type="similarity">
    <text evidence="2 7">Belongs to the actin family.</text>
</comment>